<comment type="caution">
    <text evidence="2">The sequence shown here is derived from an EMBL/GenBank/DDBJ whole genome shotgun (WGS) entry which is preliminary data.</text>
</comment>
<feature type="non-terminal residue" evidence="2">
    <location>
        <position position="38"/>
    </location>
</feature>
<feature type="compositionally biased region" description="Basic and acidic residues" evidence="1">
    <location>
        <begin position="1"/>
        <end position="16"/>
    </location>
</feature>
<accession>A0A8S3C1G7</accession>
<dbReference type="Proteomes" id="UP000681967">
    <property type="component" value="Unassembled WGS sequence"/>
</dbReference>
<name>A0A8S3C1G7_9BILA</name>
<organism evidence="2 3">
    <name type="scientific">Rotaria magnacalcarata</name>
    <dbReference type="NCBI Taxonomy" id="392030"/>
    <lineage>
        <taxon>Eukaryota</taxon>
        <taxon>Metazoa</taxon>
        <taxon>Spiralia</taxon>
        <taxon>Gnathifera</taxon>
        <taxon>Rotifera</taxon>
        <taxon>Eurotatoria</taxon>
        <taxon>Bdelloidea</taxon>
        <taxon>Philodinida</taxon>
        <taxon>Philodinidae</taxon>
        <taxon>Rotaria</taxon>
    </lineage>
</organism>
<feature type="non-terminal residue" evidence="2">
    <location>
        <position position="1"/>
    </location>
</feature>
<evidence type="ECO:0000313" key="3">
    <source>
        <dbReference type="Proteomes" id="UP000681967"/>
    </source>
</evidence>
<evidence type="ECO:0000313" key="2">
    <source>
        <dbReference type="EMBL" id="CAF4873289.1"/>
    </source>
</evidence>
<dbReference type="AlphaFoldDB" id="A0A8S3C1G7"/>
<feature type="region of interest" description="Disordered" evidence="1">
    <location>
        <begin position="1"/>
        <end position="38"/>
    </location>
</feature>
<sequence>EGGRGRGEGGRGDSRGRGRGRRGQRPKDDTTKAWVPVT</sequence>
<gene>
    <name evidence="2" type="ORF">BYL167_LOCUS51047</name>
</gene>
<reference evidence="2" key="1">
    <citation type="submission" date="2021-02" db="EMBL/GenBank/DDBJ databases">
        <authorList>
            <person name="Nowell W R."/>
        </authorList>
    </citation>
    <scope>NUCLEOTIDE SEQUENCE</scope>
</reference>
<evidence type="ECO:0000256" key="1">
    <source>
        <dbReference type="SAM" id="MobiDB-lite"/>
    </source>
</evidence>
<protein>
    <submittedName>
        <fullName evidence="2">Uncharacterized protein</fullName>
    </submittedName>
</protein>
<proteinExistence type="predicted"/>
<dbReference type="EMBL" id="CAJOBH010159366">
    <property type="protein sequence ID" value="CAF4873289.1"/>
    <property type="molecule type" value="Genomic_DNA"/>
</dbReference>